<evidence type="ECO:0000259" key="1">
    <source>
        <dbReference type="SMART" id="SM00829"/>
    </source>
</evidence>
<dbReference type="SUPFAM" id="SSF50129">
    <property type="entry name" value="GroES-like"/>
    <property type="match status" value="1"/>
</dbReference>
<keyword evidence="3" id="KW-1185">Reference proteome</keyword>
<name>A0AAE3KTV6_9BACT</name>
<reference evidence="2 3" key="1">
    <citation type="submission" date="2018-11" db="EMBL/GenBank/DDBJ databases">
        <title>Novel bacteria species description.</title>
        <authorList>
            <person name="Han J.-H."/>
        </authorList>
    </citation>
    <scope>NUCLEOTIDE SEQUENCE [LARGE SCALE GENOMIC DNA]</scope>
    <source>
        <strain evidence="2 3">KCTC23259</strain>
    </source>
</reference>
<dbReference type="Pfam" id="PF13602">
    <property type="entry name" value="ADH_zinc_N_2"/>
    <property type="match status" value="1"/>
</dbReference>
<dbReference type="CDD" id="cd08267">
    <property type="entry name" value="MDR1"/>
    <property type="match status" value="1"/>
</dbReference>
<gene>
    <name evidence="2" type="ORF">EGI31_15955</name>
</gene>
<dbReference type="GO" id="GO:0016491">
    <property type="term" value="F:oxidoreductase activity"/>
    <property type="evidence" value="ECO:0007669"/>
    <property type="project" value="InterPro"/>
</dbReference>
<dbReference type="PANTHER" id="PTHR11695">
    <property type="entry name" value="ALCOHOL DEHYDROGENASE RELATED"/>
    <property type="match status" value="1"/>
</dbReference>
<dbReference type="InterPro" id="IPR020843">
    <property type="entry name" value="ER"/>
</dbReference>
<dbReference type="InterPro" id="IPR050700">
    <property type="entry name" value="YIM1/Zinc_Alcohol_DH_Fams"/>
</dbReference>
<sequence>MKASVYYKYGNSEVLEIKEVETPQPKADEILVKVKTSTVNRTDCAMLKAKPYIMRLFTGFFAPRNPILGTDFAGIVEEVGEEIKDFKIGDRVFGFNDMGVSSHAEYLCISKKKAWAKIPENVGFENAAASLEGAHYAINFINKIKIYPNQKVLVYGASGAIGSAMVQILKSLDLKITAVGNSKSLEKLQQMGLEKVLDYEKEDFRKMDEKFDFVFDAVGKSSFYQTKHLLKSEGTYISSELGYMAQNIFLPLLTIFSGKKVKFPIPLDINASIQLISKLMKNNDFEPFIDKTYTLDQIKEVFDYADSGKKTGNLVICFP</sequence>
<proteinExistence type="predicted"/>
<protein>
    <submittedName>
        <fullName evidence="2">NAD(P)-dependent alcohol dehydrogenase</fullName>
    </submittedName>
</protein>
<dbReference type="RefSeq" id="WP_255038129.1">
    <property type="nucleotide sequence ID" value="NZ_RJUF01000173.1"/>
</dbReference>
<dbReference type="EMBL" id="RJUF01000173">
    <property type="protein sequence ID" value="MCP9764438.1"/>
    <property type="molecule type" value="Genomic_DNA"/>
</dbReference>
<dbReference type="PANTHER" id="PTHR11695:SF648">
    <property type="entry name" value="ZINC-BINDING OXIDOREDUCTASE"/>
    <property type="match status" value="1"/>
</dbReference>
<evidence type="ECO:0000313" key="3">
    <source>
        <dbReference type="Proteomes" id="UP001204144"/>
    </source>
</evidence>
<accession>A0AAE3KTV6</accession>
<dbReference type="SMART" id="SM00829">
    <property type="entry name" value="PKS_ER"/>
    <property type="match status" value="1"/>
</dbReference>
<dbReference type="Gene3D" id="3.90.180.10">
    <property type="entry name" value="Medium-chain alcohol dehydrogenases, catalytic domain"/>
    <property type="match status" value="1"/>
</dbReference>
<dbReference type="InterPro" id="IPR036291">
    <property type="entry name" value="NAD(P)-bd_dom_sf"/>
</dbReference>
<dbReference type="AlphaFoldDB" id="A0AAE3KTV6"/>
<dbReference type="Pfam" id="PF08240">
    <property type="entry name" value="ADH_N"/>
    <property type="match status" value="1"/>
</dbReference>
<dbReference type="SUPFAM" id="SSF51735">
    <property type="entry name" value="NAD(P)-binding Rossmann-fold domains"/>
    <property type="match status" value="1"/>
</dbReference>
<dbReference type="InterPro" id="IPR013154">
    <property type="entry name" value="ADH-like_N"/>
</dbReference>
<evidence type="ECO:0000313" key="2">
    <source>
        <dbReference type="EMBL" id="MCP9764438.1"/>
    </source>
</evidence>
<dbReference type="InterPro" id="IPR011032">
    <property type="entry name" value="GroES-like_sf"/>
</dbReference>
<organism evidence="2 3">
    <name type="scientific">Lacihabitans soyangensis</name>
    <dbReference type="NCBI Taxonomy" id="869394"/>
    <lineage>
        <taxon>Bacteria</taxon>
        <taxon>Pseudomonadati</taxon>
        <taxon>Bacteroidota</taxon>
        <taxon>Cytophagia</taxon>
        <taxon>Cytophagales</taxon>
        <taxon>Leadbetterellaceae</taxon>
        <taxon>Lacihabitans</taxon>
    </lineage>
</organism>
<dbReference type="Gene3D" id="3.40.50.720">
    <property type="entry name" value="NAD(P)-binding Rossmann-like Domain"/>
    <property type="match status" value="1"/>
</dbReference>
<feature type="domain" description="Enoyl reductase (ER)" evidence="1">
    <location>
        <begin position="10"/>
        <end position="316"/>
    </location>
</feature>
<dbReference type="Proteomes" id="UP001204144">
    <property type="component" value="Unassembled WGS sequence"/>
</dbReference>
<comment type="caution">
    <text evidence="2">The sequence shown here is derived from an EMBL/GenBank/DDBJ whole genome shotgun (WGS) entry which is preliminary data.</text>
</comment>